<comment type="caution">
    <text evidence="3">The sequence shown here is derived from an EMBL/GenBank/DDBJ whole genome shotgun (WGS) entry which is preliminary data.</text>
</comment>
<evidence type="ECO:0000256" key="2">
    <source>
        <dbReference type="SAM" id="SignalP"/>
    </source>
</evidence>
<proteinExistence type="predicted"/>
<dbReference type="AlphaFoldDB" id="A0A423WYB7"/>
<dbReference type="OrthoDB" id="4575749at2759"/>
<evidence type="ECO:0000313" key="3">
    <source>
        <dbReference type="EMBL" id="ROW08513.1"/>
    </source>
</evidence>
<name>A0A423WYB7_9PEZI</name>
<evidence type="ECO:0000313" key="4">
    <source>
        <dbReference type="Proteomes" id="UP000283895"/>
    </source>
</evidence>
<dbReference type="Proteomes" id="UP000283895">
    <property type="component" value="Unassembled WGS sequence"/>
</dbReference>
<dbReference type="EMBL" id="LKEA01000006">
    <property type="protein sequence ID" value="ROW08513.1"/>
    <property type="molecule type" value="Genomic_DNA"/>
</dbReference>
<gene>
    <name evidence="3" type="ORF">VMCG_03270</name>
</gene>
<reference evidence="3 4" key="1">
    <citation type="submission" date="2015-09" db="EMBL/GenBank/DDBJ databases">
        <title>Host preference determinants of Valsa canker pathogens revealed by comparative genomics.</title>
        <authorList>
            <person name="Yin Z."/>
            <person name="Huang L."/>
        </authorList>
    </citation>
    <scope>NUCLEOTIDE SEQUENCE [LARGE SCALE GENOMIC DNA]</scope>
    <source>
        <strain evidence="3 4">03-1</strain>
    </source>
</reference>
<feature type="compositionally biased region" description="Basic and acidic residues" evidence="1">
    <location>
        <begin position="26"/>
        <end position="35"/>
    </location>
</feature>
<feature type="chain" id="PRO_5019517735" description="Extracellular membrane protein CFEM domain-containing protein" evidence="2">
    <location>
        <begin position="19"/>
        <end position="99"/>
    </location>
</feature>
<sequence length="99" mass="10500">MKTALVLITSALWALTMAHPRGAPSSEHDLLRPRVNENGTDITSNDEPIPDFTLPCDCPAAICDPRMNSKSICECKASAAQACYMKSAGGCAMPKTDAC</sequence>
<accession>A0A423WYB7</accession>
<evidence type="ECO:0008006" key="5">
    <source>
        <dbReference type="Google" id="ProtNLM"/>
    </source>
</evidence>
<protein>
    <recommendedName>
        <fullName evidence="5">Extracellular membrane protein CFEM domain-containing protein</fullName>
    </recommendedName>
</protein>
<feature type="signal peptide" evidence="2">
    <location>
        <begin position="1"/>
        <end position="18"/>
    </location>
</feature>
<keyword evidence="4" id="KW-1185">Reference proteome</keyword>
<keyword evidence="2" id="KW-0732">Signal</keyword>
<feature type="region of interest" description="Disordered" evidence="1">
    <location>
        <begin position="21"/>
        <end position="46"/>
    </location>
</feature>
<evidence type="ECO:0000256" key="1">
    <source>
        <dbReference type="SAM" id="MobiDB-lite"/>
    </source>
</evidence>
<feature type="compositionally biased region" description="Polar residues" evidence="1">
    <location>
        <begin position="37"/>
        <end position="46"/>
    </location>
</feature>
<organism evidence="3 4">
    <name type="scientific">Cytospora schulzeri</name>
    <dbReference type="NCBI Taxonomy" id="448051"/>
    <lineage>
        <taxon>Eukaryota</taxon>
        <taxon>Fungi</taxon>
        <taxon>Dikarya</taxon>
        <taxon>Ascomycota</taxon>
        <taxon>Pezizomycotina</taxon>
        <taxon>Sordariomycetes</taxon>
        <taxon>Sordariomycetidae</taxon>
        <taxon>Diaporthales</taxon>
        <taxon>Cytosporaceae</taxon>
        <taxon>Cytospora</taxon>
    </lineage>
</organism>